<dbReference type="AlphaFoldDB" id="A0A8J3G494"/>
<name>A0A8J3G494_9BACT</name>
<dbReference type="RefSeq" id="WP_189578864.1">
    <property type="nucleotide sequence ID" value="NZ_BMYF01000002.1"/>
</dbReference>
<gene>
    <name evidence="1" type="ORF">GCM10008106_04960</name>
</gene>
<proteinExistence type="predicted"/>
<comment type="caution">
    <text evidence="1">The sequence shown here is derived from an EMBL/GenBank/DDBJ whole genome shotgun (WGS) entry which is preliminary data.</text>
</comment>
<keyword evidence="2" id="KW-1185">Reference proteome</keyword>
<reference evidence="1" key="1">
    <citation type="journal article" date="2014" name="Int. J. Syst. Evol. Microbiol.">
        <title>Complete genome sequence of Corynebacterium casei LMG S-19264T (=DSM 44701T), isolated from a smear-ripened cheese.</title>
        <authorList>
            <consortium name="US DOE Joint Genome Institute (JGI-PGF)"/>
            <person name="Walter F."/>
            <person name="Albersmeier A."/>
            <person name="Kalinowski J."/>
            <person name="Ruckert C."/>
        </authorList>
    </citation>
    <scope>NUCLEOTIDE SEQUENCE</scope>
    <source>
        <strain evidence="1">KCTC 23224</strain>
    </source>
</reference>
<dbReference type="Proteomes" id="UP000642809">
    <property type="component" value="Unassembled WGS sequence"/>
</dbReference>
<sequence>MARATAIRYDDRELLQVSTHSNPTIDKIQSITDWLEACTWIRLEDTGTYTFPNFPEKKEVFHAFYCTVENVQVKNLLKTLLALGGVPGKLIEFQKEQNQLVFRLYKSQEATLLVKLQWMERYIAKELRFKQILSKLIANEKRYQSEERLLRKELF</sequence>
<reference evidence="1" key="2">
    <citation type="submission" date="2020-09" db="EMBL/GenBank/DDBJ databases">
        <authorList>
            <person name="Sun Q."/>
            <person name="Kim S."/>
        </authorList>
    </citation>
    <scope>NUCLEOTIDE SEQUENCE</scope>
    <source>
        <strain evidence="1">KCTC 23224</strain>
    </source>
</reference>
<evidence type="ECO:0000313" key="1">
    <source>
        <dbReference type="EMBL" id="GHB27236.1"/>
    </source>
</evidence>
<accession>A0A8J3G494</accession>
<evidence type="ECO:0000313" key="2">
    <source>
        <dbReference type="Proteomes" id="UP000642809"/>
    </source>
</evidence>
<protein>
    <submittedName>
        <fullName evidence="1">Uncharacterized protein</fullName>
    </submittedName>
</protein>
<dbReference type="EMBL" id="BMYF01000002">
    <property type="protein sequence ID" value="GHB27236.1"/>
    <property type="molecule type" value="Genomic_DNA"/>
</dbReference>
<organism evidence="1 2">
    <name type="scientific">Mongoliitalea lutea</name>
    <dbReference type="NCBI Taxonomy" id="849756"/>
    <lineage>
        <taxon>Bacteria</taxon>
        <taxon>Pseudomonadati</taxon>
        <taxon>Bacteroidota</taxon>
        <taxon>Cytophagia</taxon>
        <taxon>Cytophagales</taxon>
        <taxon>Cyclobacteriaceae</taxon>
        <taxon>Mongoliitalea</taxon>
    </lineage>
</organism>